<dbReference type="Proteomes" id="UP001396334">
    <property type="component" value="Unassembled WGS sequence"/>
</dbReference>
<protein>
    <submittedName>
        <fullName evidence="2">Uncharacterized protein</fullName>
    </submittedName>
</protein>
<gene>
    <name evidence="2" type="ORF">V6N11_059549</name>
</gene>
<keyword evidence="3" id="KW-1185">Reference proteome</keyword>
<evidence type="ECO:0000256" key="1">
    <source>
        <dbReference type="SAM" id="MobiDB-lite"/>
    </source>
</evidence>
<reference evidence="2 3" key="1">
    <citation type="journal article" date="2024" name="G3 (Bethesda)">
        <title>Genome assembly of Hibiscus sabdariffa L. provides insights into metabolisms of medicinal natural products.</title>
        <authorList>
            <person name="Kim T."/>
        </authorList>
    </citation>
    <scope>NUCLEOTIDE SEQUENCE [LARGE SCALE GENOMIC DNA]</scope>
    <source>
        <strain evidence="2">TK-2024</strain>
        <tissue evidence="2">Old leaves</tissue>
    </source>
</reference>
<name>A0ABR2NP23_9ROSI</name>
<organism evidence="2 3">
    <name type="scientific">Hibiscus sabdariffa</name>
    <name type="common">roselle</name>
    <dbReference type="NCBI Taxonomy" id="183260"/>
    <lineage>
        <taxon>Eukaryota</taxon>
        <taxon>Viridiplantae</taxon>
        <taxon>Streptophyta</taxon>
        <taxon>Embryophyta</taxon>
        <taxon>Tracheophyta</taxon>
        <taxon>Spermatophyta</taxon>
        <taxon>Magnoliopsida</taxon>
        <taxon>eudicotyledons</taxon>
        <taxon>Gunneridae</taxon>
        <taxon>Pentapetalae</taxon>
        <taxon>rosids</taxon>
        <taxon>malvids</taxon>
        <taxon>Malvales</taxon>
        <taxon>Malvaceae</taxon>
        <taxon>Malvoideae</taxon>
        <taxon>Hibiscus</taxon>
    </lineage>
</organism>
<evidence type="ECO:0000313" key="2">
    <source>
        <dbReference type="EMBL" id="KAK8977919.1"/>
    </source>
</evidence>
<comment type="caution">
    <text evidence="2">The sequence shown here is derived from an EMBL/GenBank/DDBJ whole genome shotgun (WGS) entry which is preliminary data.</text>
</comment>
<accession>A0ABR2NP23</accession>
<feature type="compositionally biased region" description="Polar residues" evidence="1">
    <location>
        <begin position="26"/>
        <end position="49"/>
    </location>
</feature>
<feature type="region of interest" description="Disordered" evidence="1">
    <location>
        <begin position="26"/>
        <end position="64"/>
    </location>
</feature>
<evidence type="ECO:0000313" key="3">
    <source>
        <dbReference type="Proteomes" id="UP001396334"/>
    </source>
</evidence>
<sequence length="154" mass="15711">MQSAGIPLVSGVEQLWADGRKTVSSTVTPESVMQGGPSSNVQPARTSSIEEPVRDGTGPTQGTQGCSTLLDVHRMVSPEVSTTQAFREPTNSANSSTDVLAHEHAAISGSQGDAAGIPTVVQSDIGTAADLSETTTGMASSVRHTSECDAVVDS</sequence>
<proteinExistence type="predicted"/>
<dbReference type="EMBL" id="JBBPBN010000115">
    <property type="protein sequence ID" value="KAK8977919.1"/>
    <property type="molecule type" value="Genomic_DNA"/>
</dbReference>